<dbReference type="InterPro" id="IPR000119">
    <property type="entry name" value="Hist_DNA-bd"/>
</dbReference>
<comment type="caution">
    <text evidence="4">The sequence shown here is derived from an EMBL/GenBank/DDBJ whole genome shotgun (WGS) entry which is preliminary data.</text>
</comment>
<name>A0A0G0LIW1_9BACT</name>
<reference evidence="4 5" key="1">
    <citation type="journal article" date="2015" name="Nature">
        <title>rRNA introns, odd ribosomes, and small enigmatic genomes across a large radiation of phyla.</title>
        <authorList>
            <person name="Brown C.T."/>
            <person name="Hug L.A."/>
            <person name="Thomas B.C."/>
            <person name="Sharon I."/>
            <person name="Castelle C.J."/>
            <person name="Singh A."/>
            <person name="Wilkins M.J."/>
            <person name="Williams K.H."/>
            <person name="Banfield J.F."/>
        </authorList>
    </citation>
    <scope>NUCLEOTIDE SEQUENCE [LARGE SCALE GENOMIC DNA]</scope>
</reference>
<keyword evidence="2" id="KW-0238">DNA-binding</keyword>
<evidence type="ECO:0000256" key="2">
    <source>
        <dbReference type="ARBA" id="ARBA00023125"/>
    </source>
</evidence>
<sequence>MTFQIGFTKITSEKEGIMNKVALVSAVAQKTGLSRREAYAGVQAVVDIISGALGRNEKVTITGFGTFELGKRKARAGVNPRTGERITIPAMTLPRFRAGKKLRQMVK</sequence>
<dbReference type="SMART" id="SM00411">
    <property type="entry name" value="BHL"/>
    <property type="match status" value="1"/>
</dbReference>
<dbReference type="PROSITE" id="PS00045">
    <property type="entry name" value="HISTONE_LIKE"/>
    <property type="match status" value="1"/>
</dbReference>
<proteinExistence type="inferred from homology"/>
<dbReference type="Pfam" id="PF00216">
    <property type="entry name" value="Bac_DNA_binding"/>
    <property type="match status" value="1"/>
</dbReference>
<dbReference type="GO" id="GO:0030261">
    <property type="term" value="P:chromosome condensation"/>
    <property type="evidence" value="ECO:0007669"/>
    <property type="project" value="UniProtKB-KW"/>
</dbReference>
<dbReference type="PANTHER" id="PTHR33175">
    <property type="entry name" value="DNA-BINDING PROTEIN HU"/>
    <property type="match status" value="1"/>
</dbReference>
<dbReference type="CDD" id="cd13831">
    <property type="entry name" value="HU"/>
    <property type="match status" value="1"/>
</dbReference>
<protein>
    <submittedName>
        <fullName evidence="4">Bacterial nucleoid protein Hbs</fullName>
    </submittedName>
</protein>
<dbReference type="Gene3D" id="4.10.520.10">
    <property type="entry name" value="IHF-like DNA-binding proteins"/>
    <property type="match status" value="1"/>
</dbReference>
<evidence type="ECO:0000256" key="1">
    <source>
        <dbReference type="ARBA" id="ARBA00023067"/>
    </source>
</evidence>
<accession>A0A0G0LIW1</accession>
<gene>
    <name evidence="4" type="ORF">UT11_C0045G0006</name>
</gene>
<dbReference type="SUPFAM" id="SSF47729">
    <property type="entry name" value="IHF-like DNA-binding proteins"/>
    <property type="match status" value="1"/>
</dbReference>
<organism evidence="4 5">
    <name type="scientific">Berkelbacteria bacterium GW2011_GWA2_38_9</name>
    <dbReference type="NCBI Taxonomy" id="1618334"/>
    <lineage>
        <taxon>Bacteria</taxon>
        <taxon>Candidatus Berkelbacteria</taxon>
    </lineage>
</organism>
<keyword evidence="1" id="KW-0226">DNA condensation</keyword>
<dbReference type="AlphaFoldDB" id="A0A0G0LIW1"/>
<evidence type="ECO:0000313" key="5">
    <source>
        <dbReference type="Proteomes" id="UP000033934"/>
    </source>
</evidence>
<dbReference type="GO" id="GO:0030527">
    <property type="term" value="F:structural constituent of chromatin"/>
    <property type="evidence" value="ECO:0007669"/>
    <property type="project" value="InterPro"/>
</dbReference>
<dbReference type="InterPro" id="IPR010992">
    <property type="entry name" value="IHF-like_DNA-bd_dom_sf"/>
</dbReference>
<dbReference type="GO" id="GO:0003677">
    <property type="term" value="F:DNA binding"/>
    <property type="evidence" value="ECO:0007669"/>
    <property type="project" value="UniProtKB-KW"/>
</dbReference>
<dbReference type="PRINTS" id="PR01727">
    <property type="entry name" value="DNABINDINGHU"/>
</dbReference>
<evidence type="ECO:0000256" key="3">
    <source>
        <dbReference type="RuleBase" id="RU003939"/>
    </source>
</evidence>
<comment type="similarity">
    <text evidence="3">Belongs to the bacterial histone-like protein family.</text>
</comment>
<dbReference type="GO" id="GO:0005829">
    <property type="term" value="C:cytosol"/>
    <property type="evidence" value="ECO:0007669"/>
    <property type="project" value="TreeGrafter"/>
</dbReference>
<dbReference type="InterPro" id="IPR020816">
    <property type="entry name" value="Histone-like_DNA-bd_CS"/>
</dbReference>
<evidence type="ECO:0000313" key="4">
    <source>
        <dbReference type="EMBL" id="KKQ87880.1"/>
    </source>
</evidence>
<dbReference type="Proteomes" id="UP000033934">
    <property type="component" value="Unassembled WGS sequence"/>
</dbReference>
<dbReference type="EMBL" id="LBVO01000045">
    <property type="protein sequence ID" value="KKQ87880.1"/>
    <property type="molecule type" value="Genomic_DNA"/>
</dbReference>
<dbReference type="PANTHER" id="PTHR33175:SF3">
    <property type="entry name" value="DNA-BINDING PROTEIN HU-BETA"/>
    <property type="match status" value="1"/>
</dbReference>